<evidence type="ECO:0000313" key="1">
    <source>
        <dbReference type="EMBL" id="CBI65834.1"/>
    </source>
</evidence>
<reference evidence="1 2" key="1">
    <citation type="journal article" date="2010" name="BMC Genomics">
        <title>Sequencing, annotation, and comparative genome analysis of the gerbil-adapted Helicobacter pylori strain B8.</title>
        <authorList>
            <person name="Farnbacher M."/>
            <person name="Jahns T."/>
            <person name="Willrodt D."/>
            <person name="Daniel R."/>
            <person name="Haas R."/>
            <person name="Goesmann A."/>
            <person name="Kurtz S."/>
            <person name="Rieder G."/>
        </authorList>
    </citation>
    <scope>NUCLEOTIDE SEQUENCE [LARGE SCALE GENOMIC DNA]</scope>
    <source>
        <strain evidence="1 2">B8</strain>
    </source>
</reference>
<accession>D7FCC7</accession>
<dbReference type="EMBL" id="FN598874">
    <property type="protein sequence ID" value="CBI65834.1"/>
    <property type="molecule type" value="Genomic_DNA"/>
</dbReference>
<evidence type="ECO:0000313" key="2">
    <source>
        <dbReference type="Proteomes" id="UP000007091"/>
    </source>
</evidence>
<dbReference type="AlphaFoldDB" id="D7FCC7"/>
<dbReference type="Proteomes" id="UP000007091">
    <property type="component" value="Chromosome"/>
</dbReference>
<dbReference type="KEGG" id="hpl:HPB8_277"/>
<sequence length="42" mass="5027">MFKIVLSQINAKSMWISGFFKPFLKGCLREFKKNKRESVLLY</sequence>
<organism evidence="1 2">
    <name type="scientific">Helicobacter pylori (strain B8)</name>
    <dbReference type="NCBI Taxonomy" id="693745"/>
    <lineage>
        <taxon>Bacteria</taxon>
        <taxon>Pseudomonadati</taxon>
        <taxon>Campylobacterota</taxon>
        <taxon>Epsilonproteobacteria</taxon>
        <taxon>Campylobacterales</taxon>
        <taxon>Helicobacteraceae</taxon>
        <taxon>Helicobacter</taxon>
    </lineage>
</organism>
<dbReference type="HOGENOM" id="CLU_3252473_0_0_7"/>
<gene>
    <name evidence="1" type="ordered locus">HPB8_277</name>
</gene>
<name>D7FCC7_HELP3</name>
<proteinExistence type="predicted"/>
<protein>
    <submittedName>
        <fullName evidence="1">Uncharacterized protein</fullName>
    </submittedName>
</protein>